<organism evidence="1 2">
    <name type="scientific">Cyphomyrmex costatus</name>
    <dbReference type="NCBI Taxonomy" id="456900"/>
    <lineage>
        <taxon>Eukaryota</taxon>
        <taxon>Metazoa</taxon>
        <taxon>Ecdysozoa</taxon>
        <taxon>Arthropoda</taxon>
        <taxon>Hexapoda</taxon>
        <taxon>Insecta</taxon>
        <taxon>Pterygota</taxon>
        <taxon>Neoptera</taxon>
        <taxon>Endopterygota</taxon>
        <taxon>Hymenoptera</taxon>
        <taxon>Apocrita</taxon>
        <taxon>Aculeata</taxon>
        <taxon>Formicoidea</taxon>
        <taxon>Formicidae</taxon>
        <taxon>Myrmicinae</taxon>
        <taxon>Cyphomyrmex</taxon>
    </lineage>
</organism>
<name>A0A151I7G1_9HYME</name>
<keyword evidence="2" id="KW-1185">Reference proteome</keyword>
<gene>
    <name evidence="1" type="ORF">ALC62_15313</name>
</gene>
<protein>
    <submittedName>
        <fullName evidence="1">Uncharacterized protein</fullName>
    </submittedName>
</protein>
<evidence type="ECO:0000313" key="1">
    <source>
        <dbReference type="EMBL" id="KYM94086.1"/>
    </source>
</evidence>
<dbReference type="AlphaFoldDB" id="A0A151I7G1"/>
<accession>A0A151I7G1</accession>
<proteinExistence type="predicted"/>
<dbReference type="EMBL" id="KQ978415">
    <property type="protein sequence ID" value="KYM94086.1"/>
    <property type="molecule type" value="Genomic_DNA"/>
</dbReference>
<dbReference type="Proteomes" id="UP000078542">
    <property type="component" value="Unassembled WGS sequence"/>
</dbReference>
<feature type="non-terminal residue" evidence="1">
    <location>
        <position position="1"/>
    </location>
</feature>
<evidence type="ECO:0000313" key="2">
    <source>
        <dbReference type="Proteomes" id="UP000078542"/>
    </source>
</evidence>
<reference evidence="1 2" key="1">
    <citation type="submission" date="2016-03" db="EMBL/GenBank/DDBJ databases">
        <title>Cyphomyrmex costatus WGS genome.</title>
        <authorList>
            <person name="Nygaard S."/>
            <person name="Hu H."/>
            <person name="Boomsma J."/>
            <person name="Zhang G."/>
        </authorList>
    </citation>
    <scope>NUCLEOTIDE SEQUENCE [LARGE SCALE GENOMIC DNA]</scope>
    <source>
        <strain evidence="1">MS0001</strain>
        <tissue evidence="1">Whole body</tissue>
    </source>
</reference>
<sequence>GEMLPRGLRLMLLTSCERGTSVNVNSQRSRMRIRSIDYYSGSVSQGGGCQLCRQAEDLFKAIAIH</sequence>